<dbReference type="Pfam" id="PF08543">
    <property type="entry name" value="Phos_pyr_kin"/>
    <property type="match status" value="1"/>
</dbReference>
<dbReference type="InterPro" id="IPR036206">
    <property type="entry name" value="ThiamineP_synth_sf"/>
</dbReference>
<dbReference type="InterPro" id="IPR029056">
    <property type="entry name" value="Ribokinase-like"/>
</dbReference>
<accession>A0ABU3PE05</accession>
<dbReference type="PANTHER" id="PTHR20858:SF17">
    <property type="entry name" value="HYDROXYMETHYLPYRIMIDINE_PHOSPHOMETHYLPYRIMIDINE KINASE THI20-RELATED"/>
    <property type="match status" value="1"/>
</dbReference>
<dbReference type="EMBL" id="JAVXZY010000006">
    <property type="protein sequence ID" value="MDT9000774.1"/>
    <property type="molecule type" value="Genomic_DNA"/>
</dbReference>
<dbReference type="GO" id="GO:0008972">
    <property type="term" value="F:phosphomethylpyrimidine kinase activity"/>
    <property type="evidence" value="ECO:0007669"/>
    <property type="project" value="UniProtKB-EC"/>
</dbReference>
<dbReference type="GO" id="GO:0008902">
    <property type="term" value="F:hydroxymethylpyrimidine kinase activity"/>
    <property type="evidence" value="ECO:0007669"/>
    <property type="project" value="UniProtKB-EC"/>
</dbReference>
<sequence length="538" mass="55900">MPSAQALPHPSLPSPWASDAPWDQDPQPPVIWSLAGTDSGGGAGLAADGRAAAAFGVHLCPLVAAVTAQHSQGVAAVFPLPREQIEAQLDAVAADLPPRVIKTGLLASVGAVEALIARLDALRQQGPVELVIDPVLGASAGGAAFADAALLSAYREQLLPRASLITPNRREAERLLSLAPDSTPLPALAAGLRALGAAAVCITGGDDRATPGTQDLALDWIDDELLGRPLQGWLALPRLPSTHHHGSGCSFATAAAAALARGFVLADALLLAKMMVWCAVRDGHAAGAGAGPVRARSGFIAEPAAMPVMSFGNELAEPEAAATLARWGQVLRGDAAALDFQSGLYGISSHAALLADLAPQAAFAHLQLRIKAQPGLDDAPLRAEIRRALAAETPACRVWINDHWALALDEGAQSLHLGQEDWAALGRHERQRLLAPGLRLGLSSHSLWELARARSLAPCYIACGPVWATTTKDMPWLPQGTAQLRWWVQMAGRPVVAIGGITTPGRLGEAAASGVAAACLVRALEQPGLERYLAAWRG</sequence>
<dbReference type="SUPFAM" id="SSF53613">
    <property type="entry name" value="Ribokinase-like"/>
    <property type="match status" value="1"/>
</dbReference>
<dbReference type="EC" id="2.7.1.49" evidence="4"/>
<organism evidence="4 5">
    <name type="scientific">Roseateles aquae</name>
    <dbReference type="NCBI Taxonomy" id="3077235"/>
    <lineage>
        <taxon>Bacteria</taxon>
        <taxon>Pseudomonadati</taxon>
        <taxon>Pseudomonadota</taxon>
        <taxon>Betaproteobacteria</taxon>
        <taxon>Burkholderiales</taxon>
        <taxon>Sphaerotilaceae</taxon>
        <taxon>Roseateles</taxon>
    </lineage>
</organism>
<dbReference type="InterPro" id="IPR022998">
    <property type="entry name" value="ThiamineP_synth_TenI"/>
</dbReference>
<dbReference type="Proteomes" id="UP001246372">
    <property type="component" value="Unassembled WGS sequence"/>
</dbReference>
<proteinExistence type="predicted"/>
<keyword evidence="4" id="KW-0418">Kinase</keyword>
<evidence type="ECO:0000313" key="5">
    <source>
        <dbReference type="Proteomes" id="UP001246372"/>
    </source>
</evidence>
<gene>
    <name evidence="4" type="ORF">RQP53_15970</name>
</gene>
<dbReference type="SUPFAM" id="SSF51391">
    <property type="entry name" value="Thiamin phosphate synthase"/>
    <property type="match status" value="1"/>
</dbReference>
<dbReference type="EC" id="2.7.4.7" evidence="4"/>
<reference evidence="4" key="1">
    <citation type="submission" date="2023-09" db="EMBL/GenBank/DDBJ databases">
        <title>Paucibacter sp. APW11 Genome sequencing and assembly.</title>
        <authorList>
            <person name="Kim I."/>
        </authorList>
    </citation>
    <scope>NUCLEOTIDE SEQUENCE</scope>
    <source>
        <strain evidence="4">APW11</strain>
    </source>
</reference>
<protein>
    <submittedName>
        <fullName evidence="4">Bifunctional hydroxymethylpyrimidine kinase/phosphomethylpyrimidine kinase</fullName>
        <ecNumber evidence="4">2.7.1.49</ecNumber>
        <ecNumber evidence="4">2.7.4.7</ecNumber>
    </submittedName>
</protein>
<evidence type="ECO:0000256" key="1">
    <source>
        <dbReference type="SAM" id="MobiDB-lite"/>
    </source>
</evidence>
<evidence type="ECO:0000259" key="3">
    <source>
        <dbReference type="Pfam" id="PF08543"/>
    </source>
</evidence>
<feature type="domain" description="Thiamine phosphate synthase/TenI" evidence="2">
    <location>
        <begin position="360"/>
        <end position="524"/>
    </location>
</feature>
<dbReference type="Pfam" id="PF02581">
    <property type="entry name" value="TMP-TENI"/>
    <property type="match status" value="1"/>
</dbReference>
<evidence type="ECO:0000259" key="2">
    <source>
        <dbReference type="Pfam" id="PF02581"/>
    </source>
</evidence>
<dbReference type="CDD" id="cd00564">
    <property type="entry name" value="TMP_TenI"/>
    <property type="match status" value="1"/>
</dbReference>
<feature type="domain" description="Pyridoxamine kinase/Phosphomethylpyrimidine kinase" evidence="3">
    <location>
        <begin position="38"/>
        <end position="293"/>
    </location>
</feature>
<comment type="caution">
    <text evidence="4">The sequence shown here is derived from an EMBL/GenBank/DDBJ whole genome shotgun (WGS) entry which is preliminary data.</text>
</comment>
<dbReference type="Gene3D" id="3.20.20.70">
    <property type="entry name" value="Aldolase class I"/>
    <property type="match status" value="1"/>
</dbReference>
<dbReference type="InterPro" id="IPR013785">
    <property type="entry name" value="Aldolase_TIM"/>
</dbReference>
<dbReference type="PANTHER" id="PTHR20858">
    <property type="entry name" value="PHOSPHOMETHYLPYRIMIDINE KINASE"/>
    <property type="match status" value="1"/>
</dbReference>
<name>A0ABU3PE05_9BURK</name>
<keyword evidence="4" id="KW-0808">Transferase</keyword>
<evidence type="ECO:0000313" key="4">
    <source>
        <dbReference type="EMBL" id="MDT9000774.1"/>
    </source>
</evidence>
<dbReference type="Gene3D" id="3.40.1190.20">
    <property type="match status" value="1"/>
</dbReference>
<dbReference type="InterPro" id="IPR013749">
    <property type="entry name" value="PM/HMP-P_kinase-1"/>
</dbReference>
<feature type="region of interest" description="Disordered" evidence="1">
    <location>
        <begin position="1"/>
        <end position="30"/>
    </location>
</feature>
<keyword evidence="5" id="KW-1185">Reference proteome</keyword>
<dbReference type="RefSeq" id="WP_315651656.1">
    <property type="nucleotide sequence ID" value="NZ_JAVXZY010000006.1"/>
</dbReference>